<keyword evidence="11" id="KW-1185">Reference proteome</keyword>
<dbReference type="GO" id="GO:0051301">
    <property type="term" value="P:cell division"/>
    <property type="evidence" value="ECO:0007669"/>
    <property type="project" value="UniProtKB-KW"/>
</dbReference>
<dbReference type="EMBL" id="CP000878">
    <property type="protein sequence ID" value="ABX09287.1"/>
    <property type="molecule type" value="Genomic_DNA"/>
</dbReference>
<dbReference type="STRING" id="93059.P9211_13561"/>
<reference evidence="10 11" key="1">
    <citation type="journal article" date="2007" name="PLoS Genet.">
        <title>Patterns and implications of gene gain and loss in the evolution of Prochlorococcus.</title>
        <authorList>
            <person name="Kettler G.C."/>
            <person name="Martiny A.C."/>
            <person name="Huang K."/>
            <person name="Zucker J."/>
            <person name="Coleman M.L."/>
            <person name="Rodrigue S."/>
            <person name="Chen F."/>
            <person name="Lapidus A."/>
            <person name="Ferriera S."/>
            <person name="Johnson J."/>
            <person name="Steglich C."/>
            <person name="Church G.M."/>
            <person name="Richardson P."/>
            <person name="Chisholm S.W."/>
        </authorList>
    </citation>
    <scope>NUCLEOTIDE SEQUENCE [LARGE SCALE GENOMIC DNA]</scope>
    <source>
        <strain evidence="11">MIT 9211</strain>
    </source>
</reference>
<sequence>MKRRSSKRISLKDLSPLLINLWRLTFFSVISFTFGFLIFKNGWEEIDTSQIHIEGNSYLDKDLIIQGMGIKLPSPLLAINPKQIEENLLKKLPIKATKSGRIITPPTIYIQILERKPIAFATRTTVNGIEQGMLDAEAHWIPIYDQIQAKKILNKQSMHIQGWSENQKELISYIINNQEKLSSPLEKIILSPNGDISFKTRDFEFIYLGSNHSLLKKQISTLSHLMKALPSQFKNKKTTIDLKDPSNPKLLLE</sequence>
<dbReference type="InterPro" id="IPR050487">
    <property type="entry name" value="FtsQ_DivIB"/>
</dbReference>
<dbReference type="OrthoDB" id="552384at2"/>
<dbReference type="Proteomes" id="UP000000788">
    <property type="component" value="Chromosome"/>
</dbReference>
<dbReference type="GO" id="GO:0005886">
    <property type="term" value="C:plasma membrane"/>
    <property type="evidence" value="ECO:0007669"/>
    <property type="project" value="TreeGrafter"/>
</dbReference>
<keyword evidence="7" id="KW-0131">Cell cycle</keyword>
<proteinExistence type="predicted"/>
<dbReference type="eggNOG" id="COG1589">
    <property type="taxonomic scope" value="Bacteria"/>
</dbReference>
<keyword evidence="5 8" id="KW-1133">Transmembrane helix</keyword>
<evidence type="ECO:0000256" key="2">
    <source>
        <dbReference type="ARBA" id="ARBA00022475"/>
    </source>
</evidence>
<dbReference type="InterPro" id="IPR013685">
    <property type="entry name" value="POTRA_FtsQ_type"/>
</dbReference>
<evidence type="ECO:0000256" key="8">
    <source>
        <dbReference type="SAM" id="Phobius"/>
    </source>
</evidence>
<evidence type="ECO:0000256" key="7">
    <source>
        <dbReference type="ARBA" id="ARBA00023306"/>
    </source>
</evidence>
<keyword evidence="6 8" id="KW-0472">Membrane</keyword>
<keyword evidence="3 10" id="KW-0132">Cell division</keyword>
<evidence type="ECO:0000256" key="1">
    <source>
        <dbReference type="ARBA" id="ARBA00004370"/>
    </source>
</evidence>
<keyword evidence="4 8" id="KW-0812">Transmembrane</keyword>
<dbReference type="KEGG" id="pmj:P9211_13561"/>
<feature type="domain" description="POTRA" evidence="9">
    <location>
        <begin position="46"/>
        <end position="115"/>
    </location>
</feature>
<protein>
    <submittedName>
        <fullName evidence="10">Cell division septal protein</fullName>
    </submittedName>
</protein>
<dbReference type="HOGENOM" id="CLU_085730_0_0_3"/>
<keyword evidence="2" id="KW-1003">Cell membrane</keyword>
<dbReference type="PANTHER" id="PTHR37820">
    <property type="entry name" value="CELL DIVISION PROTEIN DIVIB"/>
    <property type="match status" value="1"/>
</dbReference>
<feature type="transmembrane region" description="Helical" evidence="8">
    <location>
        <begin position="21"/>
        <end position="39"/>
    </location>
</feature>
<dbReference type="RefSeq" id="WP_012195908.1">
    <property type="nucleotide sequence ID" value="NC_009976.1"/>
</dbReference>
<evidence type="ECO:0000259" key="9">
    <source>
        <dbReference type="PROSITE" id="PS51779"/>
    </source>
</evidence>
<dbReference type="AlphaFoldDB" id="A9BBS5"/>
<dbReference type="Pfam" id="PF08478">
    <property type="entry name" value="POTRA_1"/>
    <property type="match status" value="1"/>
</dbReference>
<organism evidence="10 11">
    <name type="scientific">Prochlorococcus marinus (strain MIT 9211)</name>
    <dbReference type="NCBI Taxonomy" id="93059"/>
    <lineage>
        <taxon>Bacteria</taxon>
        <taxon>Bacillati</taxon>
        <taxon>Cyanobacteriota</taxon>
        <taxon>Cyanophyceae</taxon>
        <taxon>Synechococcales</taxon>
        <taxon>Prochlorococcaceae</taxon>
        <taxon>Prochlorococcus</taxon>
    </lineage>
</organism>
<comment type="subcellular location">
    <subcellularLocation>
        <location evidence="1">Membrane</location>
    </subcellularLocation>
</comment>
<dbReference type="PANTHER" id="PTHR37820:SF1">
    <property type="entry name" value="CELL DIVISION PROTEIN FTSQ"/>
    <property type="match status" value="1"/>
</dbReference>
<gene>
    <name evidence="10" type="primary">ftsQ</name>
    <name evidence="10" type="ordered locus">P9211_13561</name>
</gene>
<evidence type="ECO:0000256" key="4">
    <source>
        <dbReference type="ARBA" id="ARBA00022692"/>
    </source>
</evidence>
<evidence type="ECO:0000313" key="10">
    <source>
        <dbReference type="EMBL" id="ABX09287.1"/>
    </source>
</evidence>
<evidence type="ECO:0000313" key="11">
    <source>
        <dbReference type="Proteomes" id="UP000000788"/>
    </source>
</evidence>
<accession>A9BBS5</accession>
<evidence type="ECO:0000256" key="5">
    <source>
        <dbReference type="ARBA" id="ARBA00022989"/>
    </source>
</evidence>
<evidence type="ECO:0000256" key="3">
    <source>
        <dbReference type="ARBA" id="ARBA00022618"/>
    </source>
</evidence>
<name>A9BBS5_PROM4</name>
<dbReference type="PROSITE" id="PS51779">
    <property type="entry name" value="POTRA"/>
    <property type="match status" value="1"/>
</dbReference>
<evidence type="ECO:0000256" key="6">
    <source>
        <dbReference type="ARBA" id="ARBA00023136"/>
    </source>
</evidence>
<dbReference type="InterPro" id="IPR034746">
    <property type="entry name" value="POTRA"/>
</dbReference>